<keyword evidence="12" id="KW-1185">Reference proteome</keyword>
<keyword evidence="5 10" id="KW-0812">Transmembrane</keyword>
<dbReference type="PANTHER" id="PTHR30065">
    <property type="entry name" value="FLAGELLAR BIOSYNTHETIC PROTEIN FLIR"/>
    <property type="match status" value="1"/>
</dbReference>
<evidence type="ECO:0000256" key="5">
    <source>
        <dbReference type="ARBA" id="ARBA00022692"/>
    </source>
</evidence>
<feature type="transmembrane region" description="Helical" evidence="10">
    <location>
        <begin position="42"/>
        <end position="71"/>
    </location>
</feature>
<reference evidence="11 12" key="1">
    <citation type="journal article" date="2015" name="Genome Announc.">
        <title>Genomes of Geoalkalibacter ferrihydriticus Z-0531T and Geoalkalibacter subterraneus Red1T, Two Haloalkaliphilic Metal-Reducing Deltaproteobacteria.</title>
        <authorList>
            <person name="Badalamenti J.P."/>
            <person name="Krajmalnik-Brown R."/>
            <person name="Torres C.I."/>
            <person name="Bond D.R."/>
        </authorList>
    </citation>
    <scope>NUCLEOTIDE SEQUENCE [LARGE SCALE GENOMIC DNA]</scope>
    <source>
        <strain evidence="11 12">Red1</strain>
    </source>
</reference>
<dbReference type="KEGG" id="gsb:GSUB_14930"/>
<feature type="transmembrane region" description="Helical" evidence="10">
    <location>
        <begin position="218"/>
        <end position="239"/>
    </location>
</feature>
<dbReference type="Pfam" id="PF01311">
    <property type="entry name" value="Bac_export_1"/>
    <property type="match status" value="1"/>
</dbReference>
<accession>A0A0B5FWV0</accession>
<keyword evidence="6 10" id="KW-1133">Transmembrane helix</keyword>
<comment type="similarity">
    <text evidence="2 10">Belongs to the FliR/MopE/SpaR family.</text>
</comment>
<evidence type="ECO:0000256" key="6">
    <source>
        <dbReference type="ARBA" id="ARBA00022989"/>
    </source>
</evidence>
<comment type="function">
    <text evidence="1 10">Role in flagellar biosynthesis.</text>
</comment>
<dbReference type="AlphaFoldDB" id="A0A0B5FWV0"/>
<organism evidence="11 12">
    <name type="scientific">Geoalkalibacter subterraneus</name>
    <dbReference type="NCBI Taxonomy" id="483547"/>
    <lineage>
        <taxon>Bacteria</taxon>
        <taxon>Pseudomonadati</taxon>
        <taxon>Thermodesulfobacteriota</taxon>
        <taxon>Desulfuromonadia</taxon>
        <taxon>Desulfuromonadales</taxon>
        <taxon>Geoalkalibacteraceae</taxon>
        <taxon>Geoalkalibacter</taxon>
    </lineage>
</organism>
<keyword evidence="4 10" id="KW-1003">Cell membrane</keyword>
<evidence type="ECO:0000313" key="11">
    <source>
        <dbReference type="EMBL" id="AJF08081.1"/>
    </source>
</evidence>
<dbReference type="GO" id="GO:0044780">
    <property type="term" value="P:bacterial-type flagellum assembly"/>
    <property type="evidence" value="ECO:0007669"/>
    <property type="project" value="UniProtKB-UniRule"/>
</dbReference>
<keyword evidence="11" id="KW-0969">Cilium</keyword>
<protein>
    <recommendedName>
        <fullName evidence="3 9">Flagellar biosynthetic protein FliR</fullName>
    </recommendedName>
</protein>
<dbReference type="EMBL" id="CP010311">
    <property type="protein sequence ID" value="AJF08081.1"/>
    <property type="molecule type" value="Genomic_DNA"/>
</dbReference>
<feature type="transmembrane region" description="Helical" evidence="10">
    <location>
        <begin position="78"/>
        <end position="100"/>
    </location>
</feature>
<dbReference type="PRINTS" id="PR00953">
    <property type="entry name" value="TYPE3IMRPROT"/>
</dbReference>
<feature type="transmembrane region" description="Helical" evidence="10">
    <location>
        <begin position="184"/>
        <end position="206"/>
    </location>
</feature>
<dbReference type="PANTHER" id="PTHR30065:SF8">
    <property type="entry name" value="FLAGELLAR BIOSYNTHETIC PROTEIN FLIR"/>
    <property type="match status" value="1"/>
</dbReference>
<dbReference type="STRING" id="483547.GSUB_14930"/>
<evidence type="ECO:0000256" key="3">
    <source>
        <dbReference type="ARBA" id="ARBA00021717"/>
    </source>
</evidence>
<evidence type="ECO:0000256" key="7">
    <source>
        <dbReference type="ARBA" id="ARBA00023136"/>
    </source>
</evidence>
<name>A0A0B5FWV0_9BACT</name>
<evidence type="ECO:0000256" key="4">
    <source>
        <dbReference type="ARBA" id="ARBA00022475"/>
    </source>
</evidence>
<evidence type="ECO:0000256" key="9">
    <source>
        <dbReference type="NCBIfam" id="TIGR01400"/>
    </source>
</evidence>
<dbReference type="Proteomes" id="UP000035036">
    <property type="component" value="Chromosome"/>
</dbReference>
<sequence length="256" mass="27760">MTLFSMEKFQAFLICLARVGSLIAVMPVFSGGQVPVRIRVGLAVMLAILVFPVVEATIPAIAFDPFVLALLMAREALVGLMLAFVAQFVFSAVILGGTVVSYKMGFAAANIFDPQTQRQISVVPQFQNVVAILIFLSLDMHHLFLRAIAESFELLAPGTADVSGNAITYIVDLSVTIFVLGVKLSAPVLAILILSSLVLGVMARVFPQLNVFFLSFPLNIGIAFIVIGLTMSLFATILAREFQKLPEQFMTLFELL</sequence>
<evidence type="ECO:0000256" key="10">
    <source>
        <dbReference type="RuleBase" id="RU362071"/>
    </source>
</evidence>
<gene>
    <name evidence="11" type="ORF">GSUB_14930</name>
</gene>
<evidence type="ECO:0000256" key="8">
    <source>
        <dbReference type="ARBA" id="ARBA00023143"/>
    </source>
</evidence>
<keyword evidence="8 10" id="KW-0975">Bacterial flagellum</keyword>
<dbReference type="InterPro" id="IPR002010">
    <property type="entry name" value="T3SS_IM_R"/>
</dbReference>
<comment type="subcellular location">
    <subcellularLocation>
        <location evidence="10">Cell membrane</location>
        <topology evidence="10">Multi-pass membrane protein</topology>
    </subcellularLocation>
    <subcellularLocation>
        <location evidence="10">Bacterial flagellum basal body</location>
    </subcellularLocation>
</comment>
<evidence type="ECO:0000256" key="2">
    <source>
        <dbReference type="ARBA" id="ARBA00009772"/>
    </source>
</evidence>
<proteinExistence type="inferred from homology"/>
<dbReference type="GO" id="GO:0005886">
    <property type="term" value="C:plasma membrane"/>
    <property type="evidence" value="ECO:0007669"/>
    <property type="project" value="UniProtKB-SubCell"/>
</dbReference>
<keyword evidence="11" id="KW-0966">Cell projection</keyword>
<dbReference type="HOGENOM" id="CLU_063626_2_2_7"/>
<evidence type="ECO:0000256" key="1">
    <source>
        <dbReference type="ARBA" id="ARBA00002578"/>
    </source>
</evidence>
<dbReference type="InterPro" id="IPR006303">
    <property type="entry name" value="FliR"/>
</dbReference>
<keyword evidence="11" id="KW-0282">Flagellum</keyword>
<dbReference type="NCBIfam" id="TIGR01400">
    <property type="entry name" value="fliR"/>
    <property type="match status" value="1"/>
</dbReference>
<keyword evidence="7 10" id="KW-0472">Membrane</keyword>
<evidence type="ECO:0000313" key="12">
    <source>
        <dbReference type="Proteomes" id="UP000035036"/>
    </source>
</evidence>
<dbReference type="GO" id="GO:0009425">
    <property type="term" value="C:bacterial-type flagellum basal body"/>
    <property type="evidence" value="ECO:0007669"/>
    <property type="project" value="UniProtKB-SubCell"/>
</dbReference>
<dbReference type="GO" id="GO:0006605">
    <property type="term" value="P:protein targeting"/>
    <property type="evidence" value="ECO:0007669"/>
    <property type="project" value="UniProtKB-UniRule"/>
</dbReference>
<feature type="transmembrane region" description="Helical" evidence="10">
    <location>
        <begin position="12"/>
        <end position="30"/>
    </location>
</feature>